<proteinExistence type="predicted"/>
<dbReference type="InterPro" id="IPR007421">
    <property type="entry name" value="Schlafen_AlbA_2_dom"/>
</dbReference>
<sequence length="341" mass="38791">MPIDEKYIEELLRLKGKYLYHREGQELEFKEQYNFGGLGDYFRDFAAFSNNKGGYMIFGVQDSPRIPSGLNAASLDQFNKIDPEKITGFLLEIFSPDILWEQAVVEHDGKSFGVFKIHEAAVKPIIAKKDEGRDQIIKNGEIYYRYGGRTQKILYAELENIINKKVEQNNNQWLDLMSKIGHAGPQNAAILDTEKALIEKGDARILVLDEELAGKLKFIKEGQFKEKEGAATLKLIGDIVPIDKVEVIKRVKENLVKKYPLAAMEMVQEVKSQLPSATPNIIWQTIKENDIKNDLTYSAYNFRNKKQEDNFLKTGGLLTVTPSIYNHQAVDFIVNIIKANA</sequence>
<reference evidence="2 3" key="1">
    <citation type="submission" date="2021-02" db="EMBL/GenBank/DDBJ databases">
        <title>Activity-based single-cell genomes from oceanic crustal fluid captures similar information to metagenomic and metatranscriptomic surveys with orders of magnitude less sampling.</title>
        <authorList>
            <person name="D'Angelo T.S."/>
            <person name="Orcutt B.N."/>
        </authorList>
    </citation>
    <scope>NUCLEOTIDE SEQUENCE [LARGE SCALE GENOMIC DNA]</scope>
    <source>
        <strain evidence="2">AH-315-G02</strain>
    </source>
</reference>
<keyword evidence="2" id="KW-0547">Nucleotide-binding</keyword>
<dbReference type="EMBL" id="JAFITO010000027">
    <property type="protein sequence ID" value="MBN4068589.1"/>
    <property type="molecule type" value="Genomic_DNA"/>
</dbReference>
<dbReference type="Proteomes" id="UP000717534">
    <property type="component" value="Unassembled WGS sequence"/>
</dbReference>
<dbReference type="Pfam" id="PF04326">
    <property type="entry name" value="SLFN_AlbA_2"/>
    <property type="match status" value="1"/>
</dbReference>
<dbReference type="GO" id="GO:0005524">
    <property type="term" value="F:ATP binding"/>
    <property type="evidence" value="ECO:0007669"/>
    <property type="project" value="UniProtKB-KW"/>
</dbReference>
<comment type="caution">
    <text evidence="2">The sequence shown here is derived from an EMBL/GenBank/DDBJ whole genome shotgun (WGS) entry which is preliminary data.</text>
</comment>
<organism evidence="2 3">
    <name type="scientific">Desulfotalea psychrophila</name>
    <dbReference type="NCBI Taxonomy" id="84980"/>
    <lineage>
        <taxon>Bacteria</taxon>
        <taxon>Pseudomonadati</taxon>
        <taxon>Thermodesulfobacteriota</taxon>
        <taxon>Desulfobulbia</taxon>
        <taxon>Desulfobulbales</taxon>
        <taxon>Desulfocapsaceae</taxon>
        <taxon>Desulfotalea</taxon>
    </lineage>
</organism>
<keyword evidence="3" id="KW-1185">Reference proteome</keyword>
<dbReference type="InterPro" id="IPR038461">
    <property type="entry name" value="Schlafen_AlbA_2_dom_sf"/>
</dbReference>
<protein>
    <submittedName>
        <fullName evidence="2">ATP-binding protein</fullName>
    </submittedName>
</protein>
<gene>
    <name evidence="2" type="ORF">JYU06_03590</name>
</gene>
<keyword evidence="2" id="KW-0067">ATP-binding</keyword>
<dbReference type="Gene3D" id="3.30.950.30">
    <property type="entry name" value="Schlafen, AAA domain"/>
    <property type="match status" value="1"/>
</dbReference>
<feature type="domain" description="Schlafen AlbA-2" evidence="1">
    <location>
        <begin position="23"/>
        <end position="152"/>
    </location>
</feature>
<evidence type="ECO:0000313" key="2">
    <source>
        <dbReference type="EMBL" id="MBN4068589.1"/>
    </source>
</evidence>
<name>A0ABS3AU17_9BACT</name>
<dbReference type="PANTHER" id="PTHR30595">
    <property type="entry name" value="GLPR-RELATED TRANSCRIPTIONAL REPRESSOR"/>
    <property type="match status" value="1"/>
</dbReference>
<dbReference type="PANTHER" id="PTHR30595:SF6">
    <property type="entry name" value="SCHLAFEN ALBA-2 DOMAIN-CONTAINING PROTEIN"/>
    <property type="match status" value="1"/>
</dbReference>
<evidence type="ECO:0000313" key="3">
    <source>
        <dbReference type="Proteomes" id="UP000717534"/>
    </source>
</evidence>
<accession>A0ABS3AU17</accession>
<evidence type="ECO:0000259" key="1">
    <source>
        <dbReference type="Pfam" id="PF04326"/>
    </source>
</evidence>